<dbReference type="Proteomes" id="UP000253919">
    <property type="component" value="Unassembled WGS sequence"/>
</dbReference>
<dbReference type="InterPro" id="IPR000683">
    <property type="entry name" value="Gfo/Idh/MocA-like_OxRdtase_N"/>
</dbReference>
<dbReference type="AlphaFoldDB" id="A0A369QH65"/>
<dbReference type="InterPro" id="IPR051317">
    <property type="entry name" value="Gfo/Idh/MocA_oxidoreduct"/>
</dbReference>
<sequence length="363" mass="40532">MQRYAINKMATTIKVGLIGYGMAGQVFHAPIITSVPGLELTKIRVTNPAHRQLATARYPEAELVHDSEKIFADKTIDLVVIATPNDLHYSLAEAALLAGKHVIVDKPFTITAIEADNLIALAEKQNKVLSVHHNRRWDSNARTLRKIIAGDFVGRLVDLEIHFDRYRPFLRPGAWREEDTPGSGILYDLGAHLLDEAQCLFGLPEYITADERTQRTGSKTIDNFTVVLDYEAGFKVTLKAGMLVRQLGPTYVLHGEKGSFIKYGTDVQEVALKAGQHPQNTPDWGVEPETNWGTLNTEYEGQHITGKIESEPGDYREYFINVYQAITEGEGLAVTAEQARNVIRLIELARQSSAERRTIKLID</sequence>
<dbReference type="GO" id="GO:0000166">
    <property type="term" value="F:nucleotide binding"/>
    <property type="evidence" value="ECO:0007669"/>
    <property type="project" value="InterPro"/>
</dbReference>
<dbReference type="InterPro" id="IPR004104">
    <property type="entry name" value="Gfo/Idh/MocA-like_OxRdtase_C"/>
</dbReference>
<evidence type="ECO:0000259" key="3">
    <source>
        <dbReference type="Pfam" id="PF01408"/>
    </source>
</evidence>
<dbReference type="GO" id="GO:0016491">
    <property type="term" value="F:oxidoreductase activity"/>
    <property type="evidence" value="ECO:0007669"/>
    <property type="project" value="UniProtKB-KW"/>
</dbReference>
<evidence type="ECO:0000313" key="5">
    <source>
        <dbReference type="EMBL" id="RDC62915.1"/>
    </source>
</evidence>
<reference evidence="5 6" key="1">
    <citation type="submission" date="2018-04" db="EMBL/GenBank/DDBJ databases">
        <title>Adhaeribacter sp. HMF7616 genome sequencing and assembly.</title>
        <authorList>
            <person name="Kang H."/>
            <person name="Kang J."/>
            <person name="Cha I."/>
            <person name="Kim H."/>
            <person name="Joh K."/>
        </authorList>
    </citation>
    <scope>NUCLEOTIDE SEQUENCE [LARGE SCALE GENOMIC DNA]</scope>
    <source>
        <strain evidence="5 6">HMF7616</strain>
    </source>
</reference>
<organism evidence="5 6">
    <name type="scientific">Adhaeribacter pallidiroseus</name>
    <dbReference type="NCBI Taxonomy" id="2072847"/>
    <lineage>
        <taxon>Bacteria</taxon>
        <taxon>Pseudomonadati</taxon>
        <taxon>Bacteroidota</taxon>
        <taxon>Cytophagia</taxon>
        <taxon>Cytophagales</taxon>
        <taxon>Hymenobacteraceae</taxon>
        <taxon>Adhaeribacter</taxon>
    </lineage>
</organism>
<keyword evidence="6" id="KW-1185">Reference proteome</keyword>
<dbReference type="InterPro" id="IPR036291">
    <property type="entry name" value="NAD(P)-bd_dom_sf"/>
</dbReference>
<dbReference type="Gene3D" id="3.40.50.720">
    <property type="entry name" value="NAD(P)-binding Rossmann-like Domain"/>
    <property type="match status" value="1"/>
</dbReference>
<gene>
    <name evidence="5" type="ORF">AHMF7616_01514</name>
</gene>
<comment type="caution">
    <text evidence="5">The sequence shown here is derived from an EMBL/GenBank/DDBJ whole genome shotgun (WGS) entry which is preliminary data.</text>
</comment>
<dbReference type="Gene3D" id="3.30.360.10">
    <property type="entry name" value="Dihydrodipicolinate Reductase, domain 2"/>
    <property type="match status" value="1"/>
</dbReference>
<dbReference type="EC" id="1.-.-.-" evidence="5"/>
<evidence type="ECO:0000259" key="4">
    <source>
        <dbReference type="Pfam" id="PF02894"/>
    </source>
</evidence>
<proteinExistence type="inferred from homology"/>
<evidence type="ECO:0000256" key="2">
    <source>
        <dbReference type="ARBA" id="ARBA00023002"/>
    </source>
</evidence>
<feature type="domain" description="Gfo/Idh/MocA-like oxidoreductase C-terminal" evidence="4">
    <location>
        <begin position="147"/>
        <end position="361"/>
    </location>
</feature>
<comment type="similarity">
    <text evidence="1">Belongs to the Gfo/Idh/MocA family.</text>
</comment>
<dbReference type="SUPFAM" id="SSF51735">
    <property type="entry name" value="NAD(P)-binding Rossmann-fold domains"/>
    <property type="match status" value="1"/>
</dbReference>
<evidence type="ECO:0000256" key="1">
    <source>
        <dbReference type="ARBA" id="ARBA00010928"/>
    </source>
</evidence>
<dbReference type="EMBL" id="QASA01000001">
    <property type="protein sequence ID" value="RDC62915.1"/>
    <property type="molecule type" value="Genomic_DNA"/>
</dbReference>
<dbReference type="Pfam" id="PF02894">
    <property type="entry name" value="GFO_IDH_MocA_C"/>
    <property type="match status" value="1"/>
</dbReference>
<dbReference type="PANTHER" id="PTHR43708:SF5">
    <property type="entry name" value="CONSERVED EXPRESSED OXIDOREDUCTASE (EUROFUNG)-RELATED"/>
    <property type="match status" value="1"/>
</dbReference>
<protein>
    <submittedName>
        <fullName evidence="5">Putative oxidoreductase YcjS</fullName>
        <ecNumber evidence="5">1.-.-.-</ecNumber>
    </submittedName>
</protein>
<evidence type="ECO:0000313" key="6">
    <source>
        <dbReference type="Proteomes" id="UP000253919"/>
    </source>
</evidence>
<accession>A0A369QH65</accession>
<dbReference type="SUPFAM" id="SSF55347">
    <property type="entry name" value="Glyceraldehyde-3-phosphate dehydrogenase-like, C-terminal domain"/>
    <property type="match status" value="1"/>
</dbReference>
<keyword evidence="2 5" id="KW-0560">Oxidoreductase</keyword>
<dbReference type="PANTHER" id="PTHR43708">
    <property type="entry name" value="CONSERVED EXPRESSED OXIDOREDUCTASE (EUROFUNG)"/>
    <property type="match status" value="1"/>
</dbReference>
<dbReference type="NCBIfam" id="NF008607">
    <property type="entry name" value="PRK11579.1"/>
    <property type="match status" value="1"/>
</dbReference>
<dbReference type="Pfam" id="PF01408">
    <property type="entry name" value="GFO_IDH_MocA"/>
    <property type="match status" value="1"/>
</dbReference>
<feature type="domain" description="Gfo/Idh/MocA-like oxidoreductase N-terminal" evidence="3">
    <location>
        <begin position="13"/>
        <end position="133"/>
    </location>
</feature>
<name>A0A369QH65_9BACT</name>